<dbReference type="EMBL" id="LRPC01000031">
    <property type="protein sequence ID" value="KYG71908.1"/>
    <property type="molecule type" value="Genomic_DNA"/>
</dbReference>
<dbReference type="Pfam" id="PF03372">
    <property type="entry name" value="Exo_endo_phos"/>
    <property type="match status" value="1"/>
</dbReference>
<dbReference type="Gene3D" id="3.60.10.10">
    <property type="entry name" value="Endonuclease/exonuclease/phosphatase"/>
    <property type="match status" value="1"/>
</dbReference>
<proteinExistence type="predicted"/>
<dbReference type="RefSeq" id="WP_068225002.1">
    <property type="nucleotide sequence ID" value="NZ_CP139724.1"/>
</dbReference>
<keyword evidence="2" id="KW-0255">Endonuclease</keyword>
<keyword evidence="2" id="KW-0540">Nuclease</keyword>
<evidence type="ECO:0000313" key="3">
    <source>
        <dbReference type="Proteomes" id="UP000075606"/>
    </source>
</evidence>
<keyword evidence="2" id="KW-0378">Hydrolase</keyword>
<dbReference type="InterPro" id="IPR036691">
    <property type="entry name" value="Endo/exonu/phosph_ase_sf"/>
</dbReference>
<comment type="caution">
    <text evidence="2">The sequence shown here is derived from an EMBL/GenBank/DDBJ whole genome shotgun (WGS) entry which is preliminary data.</text>
</comment>
<dbReference type="Proteomes" id="UP000075606">
    <property type="component" value="Unassembled WGS sequence"/>
</dbReference>
<dbReference type="OrthoDB" id="583592at2"/>
<gene>
    <name evidence="2" type="ORF">AWW68_18015</name>
</gene>
<sequence length="233" mass="27810">MKIVSWNCNGALRNKFHLLTYLNADIFIIQECENPTLSKHKEYQEWSHNHLWIGDSKNKGLGVFAKPSIQIDKLDWSCQYKDHSVKYFLPCTINKSFQLLAVWTHRNKSPNFGYIGQFWKYLHTNLVHFDEIIIAGDLNSNAIWDQWDRWWNHTDVINMLKEKRIESVYHSSSGEQQGFETTPTFFLQKNENKPYHIDYFLVSPQFQNFKDFKIGKRDEWIKISDHVPLIFSF</sequence>
<evidence type="ECO:0000313" key="2">
    <source>
        <dbReference type="EMBL" id="KYG71908.1"/>
    </source>
</evidence>
<name>A0A150WZJ6_9BACT</name>
<dbReference type="AlphaFoldDB" id="A0A150WZJ6"/>
<organism evidence="2 3">
    <name type="scientific">Roseivirga spongicola</name>
    <dbReference type="NCBI Taxonomy" id="333140"/>
    <lineage>
        <taxon>Bacteria</taxon>
        <taxon>Pseudomonadati</taxon>
        <taxon>Bacteroidota</taxon>
        <taxon>Cytophagia</taxon>
        <taxon>Cytophagales</taxon>
        <taxon>Roseivirgaceae</taxon>
        <taxon>Roseivirga</taxon>
    </lineage>
</organism>
<reference evidence="2 3" key="1">
    <citation type="submission" date="2016-01" db="EMBL/GenBank/DDBJ databases">
        <title>Genome sequencing of Roseivirga spongicola UST030701-084.</title>
        <authorList>
            <person name="Selvaratnam C."/>
            <person name="Thevarajoo S."/>
            <person name="Goh K.M."/>
            <person name="Ee R."/>
            <person name="Chan K.-G."/>
            <person name="Chong C.S."/>
        </authorList>
    </citation>
    <scope>NUCLEOTIDE SEQUENCE [LARGE SCALE GENOMIC DNA]</scope>
    <source>
        <strain evidence="2 3">UST030701-084</strain>
    </source>
</reference>
<dbReference type="InterPro" id="IPR005135">
    <property type="entry name" value="Endo/exonuclease/phosphatase"/>
</dbReference>
<feature type="domain" description="Endonuclease/exonuclease/phosphatase" evidence="1">
    <location>
        <begin position="4"/>
        <end position="226"/>
    </location>
</feature>
<dbReference type="STRING" id="333140.AWW68_18015"/>
<evidence type="ECO:0000259" key="1">
    <source>
        <dbReference type="Pfam" id="PF03372"/>
    </source>
</evidence>
<dbReference type="SUPFAM" id="SSF56219">
    <property type="entry name" value="DNase I-like"/>
    <property type="match status" value="1"/>
</dbReference>
<dbReference type="GO" id="GO:0004519">
    <property type="term" value="F:endonuclease activity"/>
    <property type="evidence" value="ECO:0007669"/>
    <property type="project" value="UniProtKB-KW"/>
</dbReference>
<keyword evidence="3" id="KW-1185">Reference proteome</keyword>
<accession>A0A150WZJ6</accession>
<protein>
    <submittedName>
        <fullName evidence="2">Endonuclease</fullName>
    </submittedName>
</protein>